<keyword evidence="2" id="KW-0560">Oxidoreductase</keyword>
<dbReference type="Gene3D" id="1.10.1040.10">
    <property type="entry name" value="N-(1-d-carboxylethyl)-l-norvaline Dehydrogenase, domain 2"/>
    <property type="match status" value="1"/>
</dbReference>
<feature type="domain" description="3-hydroxyisobutyrate dehydrogenase-like NAD-binding" evidence="6">
    <location>
        <begin position="168"/>
        <end position="286"/>
    </location>
</feature>
<dbReference type="GO" id="GO:0050661">
    <property type="term" value="F:NADP binding"/>
    <property type="evidence" value="ECO:0007669"/>
    <property type="project" value="InterPro"/>
</dbReference>
<dbReference type="InterPro" id="IPR029154">
    <property type="entry name" value="HIBADH-like_NADP-bd"/>
</dbReference>
<accession>A0A417YP70</accession>
<dbReference type="InterPro" id="IPR013328">
    <property type="entry name" value="6PGD_dom2"/>
</dbReference>
<evidence type="ECO:0000256" key="3">
    <source>
        <dbReference type="ARBA" id="ARBA00023027"/>
    </source>
</evidence>
<dbReference type="PROSITE" id="PS00895">
    <property type="entry name" value="3_HYDROXYISOBUT_DH"/>
    <property type="match status" value="1"/>
</dbReference>
<dbReference type="InterPro" id="IPR015815">
    <property type="entry name" value="HIBADH-related"/>
</dbReference>
<dbReference type="Proteomes" id="UP000285456">
    <property type="component" value="Unassembled WGS sequence"/>
</dbReference>
<dbReference type="InterPro" id="IPR002204">
    <property type="entry name" value="3-OH-isobutyrate_DH-rel_CS"/>
</dbReference>
<evidence type="ECO:0000256" key="4">
    <source>
        <dbReference type="PIRSR" id="PIRSR000103-1"/>
    </source>
</evidence>
<sequence length="298" mass="31850">MGTKKVGFLGLGNMGFPMASNLMRAGYTVYGVDVNKENEKRFAEIGGMVGFTSATLASEVNIIFTSLPTPKVVEDVYLGIEGLVENGKPPLTLIDLSTISPELNKKVAKAALEKGIQYLGAPVSGSVAGAEAATLSVMVGGDKTTYGSALPYLETIGKNIFHVGEDHGLGTIVKLINNLMAGIHTQAVAEALSIADAAGLDHEIVYRIVNVSTGQSGIFTRNYKNFIAQDEYYEGAFTTALLLKDLKLANHVSNSFEGKLPLGEELVNYLESNIEEYADKDISSAYLMLTEEKVKLGK</sequence>
<organism evidence="7 8">
    <name type="scientific">Oceanobacillus profundus</name>
    <dbReference type="NCBI Taxonomy" id="372463"/>
    <lineage>
        <taxon>Bacteria</taxon>
        <taxon>Bacillati</taxon>
        <taxon>Bacillota</taxon>
        <taxon>Bacilli</taxon>
        <taxon>Bacillales</taxon>
        <taxon>Bacillaceae</taxon>
        <taxon>Oceanobacillus</taxon>
    </lineage>
</organism>
<evidence type="ECO:0000256" key="1">
    <source>
        <dbReference type="ARBA" id="ARBA00009080"/>
    </source>
</evidence>
<proteinExistence type="inferred from homology"/>
<dbReference type="InterPro" id="IPR036291">
    <property type="entry name" value="NAD(P)-bd_dom_sf"/>
</dbReference>
<evidence type="ECO:0000259" key="5">
    <source>
        <dbReference type="Pfam" id="PF03446"/>
    </source>
</evidence>
<keyword evidence="3" id="KW-0520">NAD</keyword>
<dbReference type="GO" id="GO:0016054">
    <property type="term" value="P:organic acid catabolic process"/>
    <property type="evidence" value="ECO:0007669"/>
    <property type="project" value="UniProtKB-ARBA"/>
</dbReference>
<feature type="domain" description="6-phosphogluconate dehydrogenase NADP-binding" evidence="5">
    <location>
        <begin position="5"/>
        <end position="164"/>
    </location>
</feature>
<evidence type="ECO:0000313" key="7">
    <source>
        <dbReference type="EMBL" id="RHW35420.1"/>
    </source>
</evidence>
<dbReference type="Pfam" id="PF14833">
    <property type="entry name" value="NAD_binding_11"/>
    <property type="match status" value="1"/>
</dbReference>
<evidence type="ECO:0000256" key="2">
    <source>
        <dbReference type="ARBA" id="ARBA00023002"/>
    </source>
</evidence>
<dbReference type="GO" id="GO:0051287">
    <property type="term" value="F:NAD binding"/>
    <property type="evidence" value="ECO:0007669"/>
    <property type="project" value="InterPro"/>
</dbReference>
<keyword evidence="8" id="KW-1185">Reference proteome</keyword>
<dbReference type="PANTHER" id="PTHR22981:SF7">
    <property type="entry name" value="3-HYDROXYISOBUTYRATE DEHYDROGENASE, MITOCHONDRIAL"/>
    <property type="match status" value="1"/>
</dbReference>
<dbReference type="PANTHER" id="PTHR22981">
    <property type="entry name" value="3-HYDROXYISOBUTYRATE DEHYDROGENASE-RELATED"/>
    <property type="match status" value="1"/>
</dbReference>
<name>A0A417YP70_9BACI</name>
<dbReference type="EMBL" id="QWEH01000001">
    <property type="protein sequence ID" value="RHW35420.1"/>
    <property type="molecule type" value="Genomic_DNA"/>
</dbReference>
<dbReference type="RefSeq" id="WP_118888490.1">
    <property type="nucleotide sequence ID" value="NZ_PHUT01000001.1"/>
</dbReference>
<dbReference type="AlphaFoldDB" id="A0A417YP70"/>
<dbReference type="SUPFAM" id="SSF48179">
    <property type="entry name" value="6-phosphogluconate dehydrogenase C-terminal domain-like"/>
    <property type="match status" value="1"/>
</dbReference>
<evidence type="ECO:0000259" key="6">
    <source>
        <dbReference type="Pfam" id="PF14833"/>
    </source>
</evidence>
<dbReference type="Gene3D" id="3.40.50.720">
    <property type="entry name" value="NAD(P)-binding Rossmann-like Domain"/>
    <property type="match status" value="1"/>
</dbReference>
<protein>
    <submittedName>
        <fullName evidence="7">NAD(P)-dependent oxidoreductase</fullName>
    </submittedName>
</protein>
<dbReference type="InterPro" id="IPR008927">
    <property type="entry name" value="6-PGluconate_DH-like_C_sf"/>
</dbReference>
<dbReference type="InterPro" id="IPR006115">
    <property type="entry name" value="6PGDH_NADP-bd"/>
</dbReference>
<comment type="similarity">
    <text evidence="1">Belongs to the HIBADH-related family.</text>
</comment>
<comment type="caution">
    <text evidence="7">The sequence shown here is derived from an EMBL/GenBank/DDBJ whole genome shotgun (WGS) entry which is preliminary data.</text>
</comment>
<gene>
    <name evidence="7" type="ORF">D1B32_02020</name>
</gene>
<dbReference type="PIRSF" id="PIRSF000103">
    <property type="entry name" value="HIBADH"/>
    <property type="match status" value="1"/>
</dbReference>
<dbReference type="Pfam" id="PF03446">
    <property type="entry name" value="NAD_binding_2"/>
    <property type="match status" value="1"/>
</dbReference>
<dbReference type="OrthoDB" id="9786703at2"/>
<dbReference type="GO" id="GO:0016616">
    <property type="term" value="F:oxidoreductase activity, acting on the CH-OH group of donors, NAD or NADP as acceptor"/>
    <property type="evidence" value="ECO:0007669"/>
    <property type="project" value="TreeGrafter"/>
</dbReference>
<evidence type="ECO:0000313" key="8">
    <source>
        <dbReference type="Proteomes" id="UP000285456"/>
    </source>
</evidence>
<reference evidence="7 8" key="1">
    <citation type="journal article" date="2007" name="Int. J. Syst. Evol. Microbiol.">
        <title>Oceanobacillus profundus sp. nov., isolated from a deep-sea sediment core.</title>
        <authorList>
            <person name="Kim Y.G."/>
            <person name="Choi D.H."/>
            <person name="Hyun S."/>
            <person name="Cho B.C."/>
        </authorList>
    </citation>
    <scope>NUCLEOTIDE SEQUENCE [LARGE SCALE GENOMIC DNA]</scope>
    <source>
        <strain evidence="7 8">DSM 18246</strain>
    </source>
</reference>
<dbReference type="SUPFAM" id="SSF51735">
    <property type="entry name" value="NAD(P)-binding Rossmann-fold domains"/>
    <property type="match status" value="1"/>
</dbReference>
<feature type="active site" evidence="4">
    <location>
        <position position="174"/>
    </location>
</feature>